<dbReference type="GO" id="GO:0004497">
    <property type="term" value="F:monooxygenase activity"/>
    <property type="evidence" value="ECO:0007669"/>
    <property type="project" value="InterPro"/>
</dbReference>
<dbReference type="Gene3D" id="1.10.630.10">
    <property type="entry name" value="Cytochrome P450"/>
    <property type="match status" value="1"/>
</dbReference>
<organism evidence="1">
    <name type="scientific">Tolypothrix bouteillei VB521301</name>
    <dbReference type="NCBI Taxonomy" id="1479485"/>
    <lineage>
        <taxon>Bacteria</taxon>
        <taxon>Bacillati</taxon>
        <taxon>Cyanobacteriota</taxon>
        <taxon>Cyanophyceae</taxon>
        <taxon>Nostocales</taxon>
        <taxon>Tolypothrichaceae</taxon>
        <taxon>Tolypothrix</taxon>
    </lineage>
</organism>
<evidence type="ECO:0008006" key="2">
    <source>
        <dbReference type="Google" id="ProtNLM"/>
    </source>
</evidence>
<dbReference type="SUPFAM" id="SSF48264">
    <property type="entry name" value="Cytochrome P450"/>
    <property type="match status" value="1"/>
</dbReference>
<sequence length="118" mass="13247">MSTSNIVTKNPMLQNILTATTPVGKTNRGHMRAMQEDMIGYLEHLAGQGNFLRIPLGFLGSAYFVNSPDLVQEILLKQSKKFQKPFTVKYTAKEFFGENLFTTTNMAIAKNFNHFGVV</sequence>
<accession>A0A0C1NEB5</accession>
<dbReference type="GO" id="GO:0016705">
    <property type="term" value="F:oxidoreductase activity, acting on paired donors, with incorporation or reduction of molecular oxygen"/>
    <property type="evidence" value="ECO:0007669"/>
    <property type="project" value="InterPro"/>
</dbReference>
<protein>
    <recommendedName>
        <fullName evidence="2">Cytochrome P450</fullName>
    </recommendedName>
</protein>
<dbReference type="STRING" id="1479485.DA73_0207120"/>
<comment type="caution">
    <text evidence="1">The sequence shown here is derived from an EMBL/GenBank/DDBJ whole genome shotgun (WGS) entry which is preliminary data.</text>
</comment>
<dbReference type="InterPro" id="IPR036396">
    <property type="entry name" value="Cyt_P450_sf"/>
</dbReference>
<gene>
    <name evidence="1" type="ORF">DA73_0207120</name>
</gene>
<evidence type="ECO:0000313" key="1">
    <source>
        <dbReference type="EMBL" id="KIE13157.1"/>
    </source>
</evidence>
<name>A0A0C1NEB5_9CYAN</name>
<dbReference type="GO" id="GO:0020037">
    <property type="term" value="F:heme binding"/>
    <property type="evidence" value="ECO:0007669"/>
    <property type="project" value="InterPro"/>
</dbReference>
<proteinExistence type="predicted"/>
<reference evidence="1" key="1">
    <citation type="journal article" date="2015" name="Genome Announc.">
        <title>Draft Genome Sequence of Tolypothrix boutellei Strain VB521301.</title>
        <authorList>
            <person name="Chandrababunaidu M.M."/>
            <person name="Singh D."/>
            <person name="Sen D."/>
            <person name="Bhan S."/>
            <person name="Das S."/>
            <person name="Gupta A."/>
            <person name="Adhikary S.P."/>
            <person name="Tripathy S."/>
        </authorList>
    </citation>
    <scope>NUCLEOTIDE SEQUENCE</scope>
    <source>
        <strain evidence="1">VB521301</strain>
    </source>
</reference>
<dbReference type="EMBL" id="JHEG02000019">
    <property type="protein sequence ID" value="KIE13157.1"/>
    <property type="molecule type" value="Genomic_DNA"/>
</dbReference>
<dbReference type="AlphaFoldDB" id="A0A0C1NEB5"/>
<dbReference type="GO" id="GO:0005506">
    <property type="term" value="F:iron ion binding"/>
    <property type="evidence" value="ECO:0007669"/>
    <property type="project" value="InterPro"/>
</dbReference>